<feature type="region of interest" description="Disordered" evidence="1">
    <location>
        <begin position="207"/>
        <end position="231"/>
    </location>
</feature>
<feature type="region of interest" description="Disordered" evidence="1">
    <location>
        <begin position="24"/>
        <end position="58"/>
    </location>
</feature>
<reference evidence="2" key="1">
    <citation type="submission" date="2024-06" db="EMBL/GenBank/DDBJ databases">
        <title>Genome Sequence of an extremely halophilic archaeon isolated from Permian era halite, Salado Formation, Carlsbad, New Mexico: Halobacterium sp. strain NMX12-1.</title>
        <authorList>
            <person name="Sotoa L."/>
            <person name="DasSarma P."/>
            <person name="Anton B.P."/>
            <person name="Vincze T."/>
            <person name="Verma I."/>
            <person name="Eralp B."/>
            <person name="Powers D.W."/>
            <person name="Dozier B.L."/>
            <person name="Roberts R.J."/>
            <person name="DasSarma S."/>
        </authorList>
    </citation>
    <scope>NUCLEOTIDE SEQUENCE</scope>
    <source>
        <strain evidence="2">NMX12-1</strain>
        <plasmid evidence="2">pNMX12-1_211</plasmid>
    </source>
</reference>
<sequence length="298" mass="31661">MPDRRYRRDVLASLGTAAAAALAGCNSTNTDNPDSEISGTETSGSDAGQTTQANSGSRGVIKTAETLTTQTTTTLGQEKTITALRVSVADASVDAIALRNSNGKEVTRNRLGTSTTTDFPLAERAAGTYDILAIQDGSIVDKRSKTFERTYTVDDVAFVTEEGTDSDKMGYTEVRTTITNTGNLPVTIPHYRVHGDGPKPAKAGIPAPIGDSEDDTEPMVPPGESQTLTSQRSPLAAVDYYYSCGGERKTGKITFKTKSGQKTTINLEYSLSGEKIKVGVLNSCTESEIHSWNVAESE</sequence>
<dbReference type="GeneID" id="91110635"/>
<dbReference type="EMBL" id="CP159205">
    <property type="protein sequence ID" value="XCF18181.1"/>
    <property type="molecule type" value="Genomic_DNA"/>
</dbReference>
<evidence type="ECO:0000256" key="1">
    <source>
        <dbReference type="SAM" id="MobiDB-lite"/>
    </source>
</evidence>
<proteinExistence type="predicted"/>
<protein>
    <recommendedName>
        <fullName evidence="3">Secreted glycoprotein</fullName>
    </recommendedName>
</protein>
<evidence type="ECO:0008006" key="3">
    <source>
        <dbReference type="Google" id="ProtNLM"/>
    </source>
</evidence>
<dbReference type="KEGG" id="hanx:ABSL23_15755"/>
<dbReference type="PROSITE" id="PS51257">
    <property type="entry name" value="PROKAR_LIPOPROTEIN"/>
    <property type="match status" value="1"/>
</dbReference>
<geneLocation type="plasmid" evidence="2">
    <name>pNMX12-1_211</name>
</geneLocation>
<gene>
    <name evidence="2" type="ORF">ABSL23_15755</name>
</gene>
<feature type="compositionally biased region" description="Polar residues" evidence="1">
    <location>
        <begin position="30"/>
        <end position="57"/>
    </location>
</feature>
<dbReference type="AlphaFoldDB" id="A0AAU8CHE5"/>
<accession>A0AAU8CHE5</accession>
<keyword evidence="2" id="KW-0614">Plasmid</keyword>
<name>A0AAU8CHE5_9EURY</name>
<organism evidence="2">
    <name type="scientific">Halobacterium sp. NMX12-1</name>
    <dbReference type="NCBI Taxonomy" id="3166650"/>
    <lineage>
        <taxon>Archaea</taxon>
        <taxon>Methanobacteriati</taxon>
        <taxon>Methanobacteriota</taxon>
        <taxon>Stenosarchaea group</taxon>
        <taxon>Halobacteria</taxon>
        <taxon>Halobacteriales</taxon>
        <taxon>Halobacteriaceae</taxon>
        <taxon>Halobacterium</taxon>
    </lineage>
</organism>
<dbReference type="RefSeq" id="WP_353635500.1">
    <property type="nucleotide sequence ID" value="NZ_CP159205.1"/>
</dbReference>
<evidence type="ECO:0000313" key="2">
    <source>
        <dbReference type="EMBL" id="XCF18181.1"/>
    </source>
</evidence>